<evidence type="ECO:0000256" key="12">
    <source>
        <dbReference type="SAM" id="SignalP"/>
    </source>
</evidence>
<evidence type="ECO:0000259" key="13">
    <source>
        <dbReference type="SMART" id="SM00089"/>
    </source>
</evidence>
<dbReference type="GO" id="GO:0008270">
    <property type="term" value="F:zinc ion binding"/>
    <property type="evidence" value="ECO:0007669"/>
    <property type="project" value="InterPro"/>
</dbReference>
<keyword evidence="7" id="KW-0378">Hydrolase</keyword>
<feature type="domain" description="PKD/Chitinase" evidence="13">
    <location>
        <begin position="1298"/>
        <end position="1395"/>
    </location>
</feature>
<dbReference type="SUPFAM" id="SSF55486">
    <property type="entry name" value="Metalloproteases ('zincins'), catalytic domain"/>
    <property type="match status" value="1"/>
</dbReference>
<evidence type="ECO:0000256" key="9">
    <source>
        <dbReference type="ARBA" id="ARBA00023049"/>
    </source>
</evidence>
<protein>
    <submittedName>
        <fullName evidence="14">Histidine kinase</fullName>
    </submittedName>
</protein>
<dbReference type="InterPro" id="IPR035986">
    <property type="entry name" value="PKD_dom_sf"/>
</dbReference>
<dbReference type="InterPro" id="IPR027268">
    <property type="entry name" value="Peptidase_M4/M1_CTD_sf"/>
</dbReference>
<dbReference type="GO" id="GO:0016301">
    <property type="term" value="F:kinase activity"/>
    <property type="evidence" value="ECO:0007669"/>
    <property type="project" value="UniProtKB-KW"/>
</dbReference>
<gene>
    <name evidence="14" type="ORF">GTZ93_37300</name>
</gene>
<comment type="caution">
    <text evidence="14">The sequence shown here is derived from an EMBL/GenBank/DDBJ whole genome shotgun (WGS) entry which is preliminary data.</text>
</comment>
<dbReference type="InterPro" id="IPR046450">
    <property type="entry name" value="PA_dom_sf"/>
</dbReference>
<dbReference type="CDD" id="cd04818">
    <property type="entry name" value="PA_subtilisin_1"/>
    <property type="match status" value="1"/>
</dbReference>
<comment type="subcellular location">
    <subcellularLocation>
        <location evidence="2">Secreted</location>
    </subcellularLocation>
</comment>
<keyword evidence="8" id="KW-0862">Zinc</keyword>
<evidence type="ECO:0000256" key="7">
    <source>
        <dbReference type="ARBA" id="ARBA00022801"/>
    </source>
</evidence>
<dbReference type="InterPro" id="IPR003137">
    <property type="entry name" value="PA_domain"/>
</dbReference>
<dbReference type="InterPro" id="IPR050371">
    <property type="entry name" value="Fungal_virulence_M36"/>
</dbReference>
<dbReference type="EMBL" id="JAAAPK010000014">
    <property type="protein sequence ID" value="NBC45466.1"/>
    <property type="molecule type" value="Genomic_DNA"/>
</dbReference>
<evidence type="ECO:0000256" key="6">
    <source>
        <dbReference type="ARBA" id="ARBA00022723"/>
    </source>
</evidence>
<dbReference type="Proteomes" id="UP000537825">
    <property type="component" value="Unassembled WGS sequence"/>
</dbReference>
<feature type="chain" id="PRO_5031172886" evidence="12">
    <location>
        <begin position="24"/>
        <end position="1714"/>
    </location>
</feature>
<dbReference type="GO" id="GO:0005615">
    <property type="term" value="C:extracellular space"/>
    <property type="evidence" value="ECO:0007669"/>
    <property type="project" value="InterPro"/>
</dbReference>
<dbReference type="PANTHER" id="PTHR33478">
    <property type="entry name" value="EXTRACELLULAR METALLOPROTEINASE MEP"/>
    <property type="match status" value="1"/>
</dbReference>
<dbReference type="SUPFAM" id="SSF49299">
    <property type="entry name" value="PKD domain"/>
    <property type="match status" value="1"/>
</dbReference>
<dbReference type="InterPro" id="IPR013783">
    <property type="entry name" value="Ig-like_fold"/>
</dbReference>
<dbReference type="RefSeq" id="WP_139917398.1">
    <property type="nucleotide sequence ID" value="NZ_CBCSLE010000061.1"/>
</dbReference>
<dbReference type="Gene3D" id="1.10.390.10">
    <property type="entry name" value="Neutral Protease Domain 2"/>
    <property type="match status" value="1"/>
</dbReference>
<accession>A0A7X5BTK5</accession>
<dbReference type="Gene3D" id="2.60.40.10">
    <property type="entry name" value="Immunoglobulins"/>
    <property type="match status" value="4"/>
</dbReference>
<keyword evidence="14" id="KW-0808">Transferase</keyword>
<dbReference type="Pfam" id="PF22352">
    <property type="entry name" value="K319L-like_PKD"/>
    <property type="match status" value="5"/>
</dbReference>
<feature type="domain" description="PKD/Chitinase" evidence="13">
    <location>
        <begin position="1589"/>
        <end position="1677"/>
    </location>
</feature>
<dbReference type="NCBIfam" id="TIGR03901">
    <property type="entry name" value="MYXO-CTERM"/>
    <property type="match status" value="1"/>
</dbReference>
<evidence type="ECO:0000256" key="2">
    <source>
        <dbReference type="ARBA" id="ARBA00004613"/>
    </source>
</evidence>
<comment type="cofactor">
    <cofactor evidence="1">
        <name>Zn(2+)</name>
        <dbReference type="ChEBI" id="CHEBI:29105"/>
    </cofactor>
</comment>
<name>A0A7X5BTK5_9BACT</name>
<dbReference type="NCBIfam" id="NF038112">
    <property type="entry name" value="myxo_dep_M36"/>
    <property type="match status" value="1"/>
</dbReference>
<reference evidence="14 15" key="1">
    <citation type="submission" date="2020-01" db="EMBL/GenBank/DDBJ databases">
        <title>The draft genome sequence of Corallococcus exiguus DSM 14696.</title>
        <authorList>
            <person name="Zhang X."/>
            <person name="Zhu H."/>
        </authorList>
    </citation>
    <scope>NUCLEOTIDE SEQUENCE [LARGE SCALE GENOMIC DNA]</scope>
    <source>
        <strain evidence="14 15">DSM 14696</strain>
    </source>
</reference>
<keyword evidence="5" id="KW-0645">Protease</keyword>
<keyword evidence="10" id="KW-0865">Zymogen</keyword>
<dbReference type="GO" id="GO:0006508">
    <property type="term" value="P:proteolysis"/>
    <property type="evidence" value="ECO:0007669"/>
    <property type="project" value="UniProtKB-KW"/>
</dbReference>
<evidence type="ECO:0000256" key="4">
    <source>
        <dbReference type="ARBA" id="ARBA00022525"/>
    </source>
</evidence>
<evidence type="ECO:0000256" key="8">
    <source>
        <dbReference type="ARBA" id="ARBA00022833"/>
    </source>
</evidence>
<keyword evidence="4" id="KW-0964">Secreted</keyword>
<dbReference type="Gene3D" id="3.10.170.10">
    <property type="match status" value="1"/>
</dbReference>
<keyword evidence="6" id="KW-0479">Metal-binding</keyword>
<organism evidence="14 15">
    <name type="scientific">Corallococcus exiguus</name>
    <dbReference type="NCBI Taxonomy" id="83462"/>
    <lineage>
        <taxon>Bacteria</taxon>
        <taxon>Pseudomonadati</taxon>
        <taxon>Myxococcota</taxon>
        <taxon>Myxococcia</taxon>
        <taxon>Myxococcales</taxon>
        <taxon>Cystobacterineae</taxon>
        <taxon>Myxococcaceae</taxon>
        <taxon>Corallococcus</taxon>
    </lineage>
</organism>
<proteinExistence type="inferred from homology"/>
<sequence>MRLREKLLTSLLLVPIAGTSAWAKERSNFDAFLEQRDSRSLAVDSNTAVSRGLRIEQTEQRLGVPTFAWATQDGAQSKSVIRAGMTAENAARAHLQSVADNYRLTRDDVAGANLRSMHNTGKGAIIATFSQSVGGIPVFRNEIKVVMGQDLRLVAVSGYLAPSELALSARGKARAGYNLGAADAVSGAFKDLTGSGTQATSFINVGTKGDYTFFELAPATKSALPQDLATPARARQVYFMLAGNLEPAWYVEVNAGPKAARSSQYFGYVVSAATGKVLFRNDLTADAGTAFTYKVWADTASPFIPEDGPQGNDATPHPTGTKDGYQAPLNRPANDITLANSPYSKNDPWLPANATQTTGNNVDAYADLNAPDGFQPGTNDKRAETTSDNTFSYVYDTTKAPGSSTEQIKASVVNLFYVNNFLHDWFYDAGFDEASANAQAFNFGRGGVEGDPIQAQAQDYGGRNNANMSTPADGASPRMQMYVFDGTPELSVTAPAPLAGVYEAGSASYGKQAYDVTGEIQIPETNKDGCTAFPAGTFTGKIALIDRGTCNFVIKSLNAQNGGAIATVIANNAAGSTISMGGNNVDDAKVTTPSLMITLDAANAWKASTEPVSVHFLREPNQDRDGTLDNGIVAHEWGHYISNRLIGNAAGLSNNQGRSMGEGWGDFHAMLMQVRESDRTKAGNSNWQGVYSTAGYVTSGGKNQGYYFGIRRLPYSTDMSKNGYTFKHIANFTTLPTDAGTRTDINSEVHNSGEVWATALWECYASLLNAHPFAEAQNRMKQYLVASYKATPNAPTFTEARDAVLAVALASDPADYQRFVAAFAKRGMGFGAKSPDRDAFDHLSVTESFATGGNLEVTSITLTDNAGGCDQDGILDIGEQGELKITVRNVGGNGLSAFSGTVSSTSTTATVEFPSGGAINVPALSRGASATITVPVNVTAVSGSPARAGIKVAFDSTEIPAAAKTATYDPRVNYDNVPTTSNTETFEGGLTGWTVSQNLSSSGDWTLSGSPANRYAHGGDPGTIAETTITSPWLTVDDAADFVISYNYRHSFEFDSNASYDGAVLEFTVDGIDWIDPWDLYPVVDADPGYVDYIAAGGGNPLEDRAAMAQVSAGFPAFTAASINFGTFFPDLELKNVRFRFRIGGDVAVGGYGLDIDNVKFEGATAVFSGQAEQPASTGACNVPPVANAGPSRVGTAAVAEGTLVSGVLNRATITLNGTGSFDPDAAAGEALTYSWTQTGGATPVSLNGADTATPSFVADVDYTDTLTFQLVVTDASGKASAPKTVDIQINNVNQPPVAAATAPATVNERDTTPVTLDASGSTDADVIHANTLTYAWVQTSPSMPKVTITNATRAKATFLAPEVTADTQLNFTVTVTDSSGAKSTKAVAVTVKNVDRAPVANAGADVEADARSTVTLTGTGTDEDGTAVTYLWEQTGGTTVTLTGADTATASFTAPDVSAPTELTFKLTATSGGQSGSDLVNVTVRKANRHPVGQAPSAVDADEGSNVELDASGITDPDGDVLTYAWAQVGGTNVTLEGTGTANVKFTAPQVQVDTALAFSLTVTDSDGAVAGPYVYTVNVKQVNQAPVAKVRVISGVRGGELVKIDAATSTDPDNETLTYAWAQTGGPSVTLTGANAAEASFTPPAKKTLENYAFTVTVKDAAGATSTAEIKVSVPKADDDGGGCSSTGGSAGGMAPLMALFAAMAFARRRKA</sequence>
<keyword evidence="14" id="KW-0418">Kinase</keyword>
<dbReference type="GO" id="GO:0004222">
    <property type="term" value="F:metalloendopeptidase activity"/>
    <property type="evidence" value="ECO:0007669"/>
    <property type="project" value="InterPro"/>
</dbReference>
<feature type="domain" description="PKD/Chitinase" evidence="13">
    <location>
        <begin position="1493"/>
        <end position="1579"/>
    </location>
</feature>
<dbReference type="Pfam" id="PF02225">
    <property type="entry name" value="PA"/>
    <property type="match status" value="1"/>
</dbReference>
<keyword evidence="9" id="KW-0482">Metalloprotease</keyword>
<evidence type="ECO:0000256" key="5">
    <source>
        <dbReference type="ARBA" id="ARBA00022670"/>
    </source>
</evidence>
<feature type="region of interest" description="Disordered" evidence="11">
    <location>
        <begin position="302"/>
        <end position="327"/>
    </location>
</feature>
<dbReference type="SUPFAM" id="SSF52025">
    <property type="entry name" value="PA domain"/>
    <property type="match status" value="1"/>
</dbReference>
<evidence type="ECO:0000256" key="11">
    <source>
        <dbReference type="SAM" id="MobiDB-lite"/>
    </source>
</evidence>
<dbReference type="PANTHER" id="PTHR33478:SF1">
    <property type="entry name" value="EXTRACELLULAR METALLOPROTEINASE MEP"/>
    <property type="match status" value="1"/>
</dbReference>
<feature type="signal peptide" evidence="12">
    <location>
        <begin position="1"/>
        <end position="23"/>
    </location>
</feature>
<dbReference type="InterPro" id="IPR017756">
    <property type="entry name" value="TM_Gly-Cys-Arg_CS"/>
</dbReference>
<dbReference type="InterPro" id="IPR001842">
    <property type="entry name" value="Peptidase_M36"/>
</dbReference>
<dbReference type="Pfam" id="PF02128">
    <property type="entry name" value="Peptidase_M36"/>
    <property type="match status" value="1"/>
</dbReference>
<evidence type="ECO:0000256" key="10">
    <source>
        <dbReference type="ARBA" id="ARBA00023145"/>
    </source>
</evidence>
<dbReference type="InterPro" id="IPR024038">
    <property type="entry name" value="MYXO-CTERM"/>
</dbReference>
<dbReference type="Gene3D" id="2.60.40.3010">
    <property type="match status" value="1"/>
</dbReference>
<feature type="domain" description="PKD/Chitinase" evidence="13">
    <location>
        <begin position="1211"/>
        <end position="1291"/>
    </location>
</feature>
<evidence type="ECO:0000313" key="14">
    <source>
        <dbReference type="EMBL" id="NBC45466.1"/>
    </source>
</evidence>
<dbReference type="Gene3D" id="3.50.30.30">
    <property type="match status" value="1"/>
</dbReference>
<evidence type="ECO:0000256" key="3">
    <source>
        <dbReference type="ARBA" id="ARBA00006006"/>
    </source>
</evidence>
<dbReference type="NCBIfam" id="TIGR03382">
    <property type="entry name" value="GC_trans_RRR"/>
    <property type="match status" value="1"/>
</dbReference>
<keyword evidence="15" id="KW-1185">Reference proteome</keyword>
<evidence type="ECO:0000313" key="15">
    <source>
        <dbReference type="Proteomes" id="UP000537825"/>
    </source>
</evidence>
<dbReference type="SMART" id="SM00089">
    <property type="entry name" value="PKD"/>
    <property type="match status" value="5"/>
</dbReference>
<dbReference type="InterPro" id="IPR022409">
    <property type="entry name" value="PKD/Chitinase_dom"/>
</dbReference>
<feature type="domain" description="PKD/Chitinase" evidence="13">
    <location>
        <begin position="1404"/>
        <end position="1488"/>
    </location>
</feature>
<keyword evidence="12" id="KW-0732">Signal</keyword>
<comment type="similarity">
    <text evidence="3">Belongs to the peptidase M36 family.</text>
</comment>
<evidence type="ECO:0000256" key="1">
    <source>
        <dbReference type="ARBA" id="ARBA00001947"/>
    </source>
</evidence>